<dbReference type="InterPro" id="IPR036390">
    <property type="entry name" value="WH_DNA-bd_sf"/>
</dbReference>
<feature type="domain" description="HTH hxlR-type" evidence="4">
    <location>
        <begin position="11"/>
        <end position="109"/>
    </location>
</feature>
<accession>A0ABY2RVN7</accession>
<dbReference type="SUPFAM" id="SSF55718">
    <property type="entry name" value="SCP-like"/>
    <property type="match status" value="1"/>
</dbReference>
<dbReference type="PANTHER" id="PTHR33204:SF18">
    <property type="entry name" value="TRANSCRIPTIONAL REGULATORY PROTEIN"/>
    <property type="match status" value="1"/>
</dbReference>
<dbReference type="InterPro" id="IPR036388">
    <property type="entry name" value="WH-like_DNA-bd_sf"/>
</dbReference>
<organism evidence="5 6">
    <name type="scientific">Prauserella endophytica</name>
    <dbReference type="NCBI Taxonomy" id="1592324"/>
    <lineage>
        <taxon>Bacteria</taxon>
        <taxon>Bacillati</taxon>
        <taxon>Actinomycetota</taxon>
        <taxon>Actinomycetes</taxon>
        <taxon>Pseudonocardiales</taxon>
        <taxon>Pseudonocardiaceae</taxon>
        <taxon>Prauserella</taxon>
        <taxon>Prauserella coralliicola group</taxon>
    </lineage>
</organism>
<name>A0ABY2RVN7_9PSEU</name>
<keyword evidence="6" id="KW-1185">Reference proteome</keyword>
<protein>
    <submittedName>
        <fullName evidence="5">Transcriptional regulator</fullName>
    </submittedName>
</protein>
<keyword evidence="1" id="KW-0805">Transcription regulation</keyword>
<sequence>MSGKRTYDDPCGLARALNLVGERWAMLVVRELLNGPKRFTDLREGLPHASQNVLSTRLRELEESGIVRRRRLGPPASAWAYELTERGQGLEPALLALARWGSRTPMTSDAELSPDALVLALRTTFDVQAAAGLRLGVELRVSGDVFHAEVAEGDLTMGRGSAEEPDAVIETGAATLRSVVFGGRELTEAQRHGEAKVEGDDETARRFVELFPRPAVR</sequence>
<dbReference type="InterPro" id="IPR029229">
    <property type="entry name" value="Alkyl_sulf_C"/>
</dbReference>
<dbReference type="RefSeq" id="WP_112264624.1">
    <property type="nucleotide sequence ID" value="NZ_SWMS01000032.1"/>
</dbReference>
<gene>
    <name evidence="5" type="ORF">FCN18_34180</name>
</gene>
<evidence type="ECO:0000256" key="2">
    <source>
        <dbReference type="ARBA" id="ARBA00023125"/>
    </source>
</evidence>
<dbReference type="PANTHER" id="PTHR33204">
    <property type="entry name" value="TRANSCRIPTIONAL REGULATOR, MARR FAMILY"/>
    <property type="match status" value="1"/>
</dbReference>
<comment type="caution">
    <text evidence="5">The sequence shown here is derived from an EMBL/GenBank/DDBJ whole genome shotgun (WGS) entry which is preliminary data.</text>
</comment>
<evidence type="ECO:0000313" key="6">
    <source>
        <dbReference type="Proteomes" id="UP000309992"/>
    </source>
</evidence>
<dbReference type="Gene3D" id="3.30.1050.10">
    <property type="entry name" value="SCP2 sterol-binding domain"/>
    <property type="match status" value="1"/>
</dbReference>
<proteinExistence type="predicted"/>
<dbReference type="Gene3D" id="1.10.10.10">
    <property type="entry name" value="Winged helix-like DNA-binding domain superfamily/Winged helix DNA-binding domain"/>
    <property type="match status" value="1"/>
</dbReference>
<dbReference type="PROSITE" id="PS51118">
    <property type="entry name" value="HTH_HXLR"/>
    <property type="match status" value="1"/>
</dbReference>
<evidence type="ECO:0000256" key="1">
    <source>
        <dbReference type="ARBA" id="ARBA00023015"/>
    </source>
</evidence>
<dbReference type="Pfam" id="PF14864">
    <property type="entry name" value="Alkyl_sulf_C"/>
    <property type="match status" value="1"/>
</dbReference>
<dbReference type="Pfam" id="PF01638">
    <property type="entry name" value="HxlR"/>
    <property type="match status" value="1"/>
</dbReference>
<reference evidence="5 6" key="1">
    <citation type="journal article" date="2015" name="Antonie Van Leeuwenhoek">
        <title>Prauserella endophytica sp. nov., an endophytic actinobacterium isolated from Tamarix taklamakanensis.</title>
        <authorList>
            <person name="Liu J.M."/>
            <person name="Habden X."/>
            <person name="Guo L."/>
            <person name="Tuo L."/>
            <person name="Jiang Z.K."/>
            <person name="Liu S.W."/>
            <person name="Liu X.F."/>
            <person name="Chen L."/>
            <person name="Li R.F."/>
            <person name="Zhang Y.Q."/>
            <person name="Sun C.H."/>
        </authorList>
    </citation>
    <scope>NUCLEOTIDE SEQUENCE [LARGE SCALE GENOMIC DNA]</scope>
    <source>
        <strain evidence="5 6">CGMCC 4.7182</strain>
    </source>
</reference>
<evidence type="ECO:0000256" key="3">
    <source>
        <dbReference type="ARBA" id="ARBA00023163"/>
    </source>
</evidence>
<dbReference type="SUPFAM" id="SSF46785">
    <property type="entry name" value="Winged helix' DNA-binding domain"/>
    <property type="match status" value="1"/>
</dbReference>
<keyword evidence="3" id="KW-0804">Transcription</keyword>
<evidence type="ECO:0000259" key="4">
    <source>
        <dbReference type="PROSITE" id="PS51118"/>
    </source>
</evidence>
<evidence type="ECO:0000313" key="5">
    <source>
        <dbReference type="EMBL" id="TKG61056.1"/>
    </source>
</evidence>
<dbReference type="EMBL" id="SWMS01000032">
    <property type="protein sequence ID" value="TKG61056.1"/>
    <property type="molecule type" value="Genomic_DNA"/>
</dbReference>
<dbReference type="InterPro" id="IPR036527">
    <property type="entry name" value="SCP2_sterol-bd_dom_sf"/>
</dbReference>
<dbReference type="InterPro" id="IPR002577">
    <property type="entry name" value="HTH_HxlR"/>
</dbReference>
<dbReference type="Proteomes" id="UP000309992">
    <property type="component" value="Unassembled WGS sequence"/>
</dbReference>
<keyword evidence="2" id="KW-0238">DNA-binding</keyword>